<keyword evidence="1" id="KW-0812">Transmembrane</keyword>
<keyword evidence="2" id="KW-0732">Signal</keyword>
<feature type="transmembrane region" description="Helical" evidence="1">
    <location>
        <begin position="100"/>
        <end position="118"/>
    </location>
</feature>
<feature type="chain" id="PRO_5034249356" evidence="2">
    <location>
        <begin position="20"/>
        <end position="133"/>
    </location>
</feature>
<keyword evidence="1" id="KW-1133">Transmembrane helix</keyword>
<keyword evidence="1" id="KW-0472">Membrane</keyword>
<evidence type="ECO:0000313" key="4">
    <source>
        <dbReference type="Proteomes" id="UP000663419"/>
    </source>
</evidence>
<gene>
    <name evidence="3" type="ORF">I7I53_05662</name>
</gene>
<protein>
    <submittedName>
        <fullName evidence="3">Uncharacterized protein</fullName>
    </submittedName>
</protein>
<feature type="signal peptide" evidence="2">
    <location>
        <begin position="1"/>
        <end position="19"/>
    </location>
</feature>
<evidence type="ECO:0000256" key="2">
    <source>
        <dbReference type="SAM" id="SignalP"/>
    </source>
</evidence>
<organism evidence="3 4">
    <name type="scientific">Ajellomyces capsulatus (strain H88)</name>
    <name type="common">Darling's disease fungus</name>
    <name type="synonym">Histoplasma capsulatum</name>
    <dbReference type="NCBI Taxonomy" id="544711"/>
    <lineage>
        <taxon>Eukaryota</taxon>
        <taxon>Fungi</taxon>
        <taxon>Dikarya</taxon>
        <taxon>Ascomycota</taxon>
        <taxon>Pezizomycotina</taxon>
        <taxon>Eurotiomycetes</taxon>
        <taxon>Eurotiomycetidae</taxon>
        <taxon>Onygenales</taxon>
        <taxon>Ajellomycetaceae</taxon>
        <taxon>Histoplasma</taxon>
    </lineage>
</organism>
<dbReference type="EMBL" id="CP069106">
    <property type="protein sequence ID" value="QSS57241.1"/>
    <property type="molecule type" value="Genomic_DNA"/>
</dbReference>
<proteinExistence type="predicted"/>
<reference evidence="3" key="1">
    <citation type="submission" date="2021-01" db="EMBL/GenBank/DDBJ databases">
        <title>Chromosome-level genome assembly of a human fungal pathogen reveals clustering of transcriptionally co-regulated genes.</title>
        <authorList>
            <person name="Voorhies M."/>
            <person name="Cohen S."/>
            <person name="Shea T.P."/>
            <person name="Petrus S."/>
            <person name="Munoz J.F."/>
            <person name="Poplawski S."/>
            <person name="Goldman W.E."/>
            <person name="Michael T."/>
            <person name="Cuomo C.A."/>
            <person name="Sil A."/>
            <person name="Beyhan S."/>
        </authorList>
    </citation>
    <scope>NUCLEOTIDE SEQUENCE</scope>
    <source>
        <strain evidence="3">H88</strain>
    </source>
</reference>
<dbReference type="Proteomes" id="UP000663419">
    <property type="component" value="Chromosome 5"/>
</dbReference>
<feature type="transmembrane region" description="Helical" evidence="1">
    <location>
        <begin position="61"/>
        <end position="79"/>
    </location>
</feature>
<accession>A0A8A1LTX4</accession>
<evidence type="ECO:0000313" key="3">
    <source>
        <dbReference type="EMBL" id="QSS57241.1"/>
    </source>
</evidence>
<dbReference type="VEuPathDB" id="FungiDB:I7I53_05662"/>
<evidence type="ECO:0000256" key="1">
    <source>
        <dbReference type="SAM" id="Phobius"/>
    </source>
</evidence>
<name>A0A8A1LTX4_AJEC8</name>
<dbReference type="AlphaFoldDB" id="A0A8A1LTX4"/>
<sequence length="133" mass="15839">MSVSFTVIILSSLSTIVSPSQLQEWKLGFWNSVQHHVQYTGHSAYWNKYQYLVLRKEPPRIQGTDVFIFFICSYYMFSFKRSRRRRKRRNISLSILQSNHHSTLFSSVLYVLFIFFFIREQTQQPVCVLSSPT</sequence>